<comment type="similarity">
    <text evidence="3">Belongs to the nitronate monooxygenase family. NMO class I subfamily.</text>
</comment>
<evidence type="ECO:0000256" key="4">
    <source>
        <dbReference type="ARBA" id="ARBA00013457"/>
    </source>
</evidence>
<organism evidence="13 14">
    <name type="scientific">Streptomonospora litoralis</name>
    <dbReference type="NCBI Taxonomy" id="2498135"/>
    <lineage>
        <taxon>Bacteria</taxon>
        <taxon>Bacillati</taxon>
        <taxon>Actinomycetota</taxon>
        <taxon>Actinomycetes</taxon>
        <taxon>Streptosporangiales</taxon>
        <taxon>Nocardiopsidaceae</taxon>
        <taxon>Streptomonospora</taxon>
    </lineage>
</organism>
<dbReference type="SUPFAM" id="SSF51412">
    <property type="entry name" value="Inosine monophosphate dehydrogenase (IMPDH)"/>
    <property type="match status" value="1"/>
</dbReference>
<evidence type="ECO:0000256" key="12">
    <source>
        <dbReference type="ARBA" id="ARBA00049401"/>
    </source>
</evidence>
<dbReference type="EMBL" id="CP036455">
    <property type="protein sequence ID" value="QBI54467.1"/>
    <property type="molecule type" value="Genomic_DNA"/>
</dbReference>
<dbReference type="PANTHER" id="PTHR42747:SF3">
    <property type="entry name" value="NITRONATE MONOOXYGENASE-RELATED"/>
    <property type="match status" value="1"/>
</dbReference>
<dbReference type="PROSITE" id="PS00912">
    <property type="entry name" value="DHODEHASE_2"/>
    <property type="match status" value="1"/>
</dbReference>
<dbReference type="GO" id="GO:0006207">
    <property type="term" value="P:'de novo' pyrimidine nucleobase biosynthetic process"/>
    <property type="evidence" value="ECO:0007669"/>
    <property type="project" value="InterPro"/>
</dbReference>
<dbReference type="PANTHER" id="PTHR42747">
    <property type="entry name" value="NITRONATE MONOOXYGENASE-RELATED"/>
    <property type="match status" value="1"/>
</dbReference>
<dbReference type="Proteomes" id="UP000292235">
    <property type="component" value="Chromosome"/>
</dbReference>
<keyword evidence="10 13" id="KW-0503">Monooxygenase</keyword>
<keyword evidence="14" id="KW-1185">Reference proteome</keyword>
<evidence type="ECO:0000313" key="13">
    <source>
        <dbReference type="EMBL" id="QBI54467.1"/>
    </source>
</evidence>
<dbReference type="Gene3D" id="3.20.20.70">
    <property type="entry name" value="Aldolase class I"/>
    <property type="match status" value="1"/>
</dbReference>
<dbReference type="KEGG" id="strr:EKD16_13425"/>
<accession>A0A4P6Q6N1</accession>
<sequence>MGFLEQLDVPVVAAPMAGGVSTPELAAAVNGAGGLGFLAAGYLAADAMAAQVDRLRALSGRPFGVNVFVPDRDTADPQALAAYRERIAPEAARLGTEAGPAHWGDDDYRAKLAALRSARVPVVSFTFGCPEAGDIAALRRTGTEVLVTVTTAEEAAAAEDAGADALCVQGAEAGGHQGSFEDTYERTIPLARLLAEVRGRVRIPLVAAGGITGAAAVQRCLAGGAVAAQLGTALLRTPESGAQQVHKDALVQQRFDRTTVTRAFSGRRARALANRFVAEHGGVAPGAYPHVHHMTGPLRAAAARAGDAETLHLWAGACYRSAADRPAAEVVGRIAEGL</sequence>
<evidence type="ECO:0000256" key="7">
    <source>
        <dbReference type="ARBA" id="ARBA00022643"/>
    </source>
</evidence>
<comment type="cofactor">
    <cofactor evidence="1">
        <name>FMN</name>
        <dbReference type="ChEBI" id="CHEBI:58210"/>
    </cofactor>
</comment>
<protein>
    <recommendedName>
        <fullName evidence="4">Probable nitronate monooxygenase</fullName>
    </recommendedName>
    <alternativeName>
        <fullName evidence="11">Propionate 3-nitronate monooxygenase</fullName>
    </alternativeName>
</protein>
<dbReference type="CDD" id="cd04730">
    <property type="entry name" value="NPD_like"/>
    <property type="match status" value="1"/>
</dbReference>
<evidence type="ECO:0000256" key="11">
    <source>
        <dbReference type="ARBA" id="ARBA00031155"/>
    </source>
</evidence>
<keyword evidence="9 13" id="KW-0560">Oxidoreductase</keyword>
<dbReference type="GO" id="GO:0018580">
    <property type="term" value="F:nitronate monooxygenase activity"/>
    <property type="evidence" value="ECO:0007669"/>
    <property type="project" value="InterPro"/>
</dbReference>
<comment type="catalytic activity">
    <reaction evidence="12">
        <text>3 propionate 3-nitronate + 3 O2 + H2O = 3 3-oxopropanoate + 2 nitrate + nitrite + H2O2 + 3 H(+)</text>
        <dbReference type="Rhea" id="RHEA:57332"/>
        <dbReference type="ChEBI" id="CHEBI:15377"/>
        <dbReference type="ChEBI" id="CHEBI:15378"/>
        <dbReference type="ChEBI" id="CHEBI:15379"/>
        <dbReference type="ChEBI" id="CHEBI:16240"/>
        <dbReference type="ChEBI" id="CHEBI:16301"/>
        <dbReference type="ChEBI" id="CHEBI:17632"/>
        <dbReference type="ChEBI" id="CHEBI:33190"/>
        <dbReference type="ChEBI" id="CHEBI:136067"/>
    </reaction>
</comment>
<evidence type="ECO:0000256" key="1">
    <source>
        <dbReference type="ARBA" id="ARBA00001917"/>
    </source>
</evidence>
<evidence type="ECO:0000256" key="9">
    <source>
        <dbReference type="ARBA" id="ARBA00023002"/>
    </source>
</evidence>
<dbReference type="GO" id="GO:0009636">
    <property type="term" value="P:response to toxic substance"/>
    <property type="evidence" value="ECO:0007669"/>
    <property type="project" value="UniProtKB-KW"/>
</dbReference>
<evidence type="ECO:0000313" key="14">
    <source>
        <dbReference type="Proteomes" id="UP000292235"/>
    </source>
</evidence>
<keyword evidence="6" id="KW-0285">Flavoprotein</keyword>
<gene>
    <name evidence="13" type="ORF">EKD16_13425</name>
</gene>
<dbReference type="GO" id="GO:0000166">
    <property type="term" value="F:nucleotide binding"/>
    <property type="evidence" value="ECO:0007669"/>
    <property type="project" value="UniProtKB-KW"/>
</dbReference>
<dbReference type="InterPro" id="IPR013785">
    <property type="entry name" value="Aldolase_TIM"/>
</dbReference>
<evidence type="ECO:0000256" key="3">
    <source>
        <dbReference type="ARBA" id="ARBA00009881"/>
    </source>
</evidence>
<evidence type="ECO:0000256" key="2">
    <source>
        <dbReference type="ARBA" id="ARBA00003535"/>
    </source>
</evidence>
<reference evidence="13 14" key="1">
    <citation type="submission" date="2019-02" db="EMBL/GenBank/DDBJ databases">
        <authorList>
            <person name="Khodamoradi S."/>
            <person name="Hahnke R.L."/>
            <person name="Kaempfer P."/>
            <person name="Schumann P."/>
            <person name="Rohde M."/>
            <person name="Steinert M."/>
            <person name="Luzhetskyy A."/>
            <person name="Wink J."/>
            <person name="Ruckert C."/>
        </authorList>
    </citation>
    <scope>NUCLEOTIDE SEQUENCE [LARGE SCALE GENOMIC DNA]</scope>
    <source>
        <strain evidence="13 14">M2</strain>
    </source>
</reference>
<dbReference type="GO" id="GO:0016627">
    <property type="term" value="F:oxidoreductase activity, acting on the CH-CH group of donors"/>
    <property type="evidence" value="ECO:0007669"/>
    <property type="project" value="InterPro"/>
</dbReference>
<keyword evidence="8" id="KW-0547">Nucleotide-binding</keyword>
<dbReference type="AlphaFoldDB" id="A0A4P6Q6N1"/>
<name>A0A4P6Q6N1_9ACTN</name>
<dbReference type="InterPro" id="IPR001295">
    <property type="entry name" value="Dihydroorotate_DH_CS"/>
</dbReference>
<keyword evidence="7" id="KW-0288">FMN</keyword>
<comment type="function">
    <text evidence="2">Nitronate monooxygenase that uses molecular oxygen to catalyze the oxidative denitrification of alkyl nitronates. Acts on propionate 3-nitronate (P3N), the presumed physiological substrate. Probably functions in the detoxification of P3N, a metabolic poison produced by plants and fungi as a defense mechanism.</text>
</comment>
<evidence type="ECO:0000256" key="6">
    <source>
        <dbReference type="ARBA" id="ARBA00022630"/>
    </source>
</evidence>
<dbReference type="InterPro" id="IPR004136">
    <property type="entry name" value="NMO"/>
</dbReference>
<dbReference type="FunFam" id="3.20.20.70:FF:000154">
    <property type="entry name" value="Probable nitronate monooxygenase"/>
    <property type="match status" value="1"/>
</dbReference>
<proteinExistence type="inferred from homology"/>
<evidence type="ECO:0000256" key="5">
    <source>
        <dbReference type="ARBA" id="ARBA00022575"/>
    </source>
</evidence>
<evidence type="ECO:0000256" key="10">
    <source>
        <dbReference type="ARBA" id="ARBA00023033"/>
    </source>
</evidence>
<keyword evidence="5" id="KW-0216">Detoxification</keyword>
<evidence type="ECO:0000256" key="8">
    <source>
        <dbReference type="ARBA" id="ARBA00022741"/>
    </source>
</evidence>
<dbReference type="Pfam" id="PF03060">
    <property type="entry name" value="NMO"/>
    <property type="match status" value="1"/>
</dbReference>